<dbReference type="Proteomes" id="UP001430953">
    <property type="component" value="Unassembled WGS sequence"/>
</dbReference>
<organism evidence="2 3">
    <name type="scientific">Cardiocondyla obscurior</name>
    <dbReference type="NCBI Taxonomy" id="286306"/>
    <lineage>
        <taxon>Eukaryota</taxon>
        <taxon>Metazoa</taxon>
        <taxon>Ecdysozoa</taxon>
        <taxon>Arthropoda</taxon>
        <taxon>Hexapoda</taxon>
        <taxon>Insecta</taxon>
        <taxon>Pterygota</taxon>
        <taxon>Neoptera</taxon>
        <taxon>Endopterygota</taxon>
        <taxon>Hymenoptera</taxon>
        <taxon>Apocrita</taxon>
        <taxon>Aculeata</taxon>
        <taxon>Formicoidea</taxon>
        <taxon>Formicidae</taxon>
        <taxon>Myrmicinae</taxon>
        <taxon>Cardiocondyla</taxon>
    </lineage>
</organism>
<proteinExistence type="predicted"/>
<keyword evidence="3" id="KW-1185">Reference proteome</keyword>
<reference evidence="2 3" key="1">
    <citation type="submission" date="2023-03" db="EMBL/GenBank/DDBJ databases">
        <title>High recombination rates correlate with genetic variation in Cardiocondyla obscurior ants.</title>
        <authorList>
            <person name="Errbii M."/>
        </authorList>
    </citation>
    <scope>NUCLEOTIDE SEQUENCE [LARGE SCALE GENOMIC DNA]</scope>
    <source>
        <strain evidence="2">Alpha-2009</strain>
        <tissue evidence="2">Whole body</tissue>
    </source>
</reference>
<name>A0AAW2FES7_9HYME</name>
<evidence type="ECO:0000313" key="3">
    <source>
        <dbReference type="Proteomes" id="UP001430953"/>
    </source>
</evidence>
<sequence>MLELRTVFLRQLFKNRVISIFVYPVDNELEIVEIGSSISETRRFEPRMVLSSSNGVKVDFMVRSTEDGLRSKQKRIGAASNEEPNSVERHYLPSLH</sequence>
<feature type="region of interest" description="Disordered" evidence="1">
    <location>
        <begin position="69"/>
        <end position="96"/>
    </location>
</feature>
<feature type="compositionally biased region" description="Basic and acidic residues" evidence="1">
    <location>
        <begin position="86"/>
        <end position="96"/>
    </location>
</feature>
<accession>A0AAW2FES7</accession>
<comment type="caution">
    <text evidence="2">The sequence shown here is derived from an EMBL/GenBank/DDBJ whole genome shotgun (WGS) entry which is preliminary data.</text>
</comment>
<evidence type="ECO:0000256" key="1">
    <source>
        <dbReference type="SAM" id="MobiDB-lite"/>
    </source>
</evidence>
<evidence type="ECO:0000313" key="2">
    <source>
        <dbReference type="EMBL" id="KAL0114358.1"/>
    </source>
</evidence>
<gene>
    <name evidence="2" type="ORF">PUN28_011547</name>
</gene>
<dbReference type="EMBL" id="JADYXP020000011">
    <property type="protein sequence ID" value="KAL0114358.1"/>
    <property type="molecule type" value="Genomic_DNA"/>
</dbReference>
<protein>
    <submittedName>
        <fullName evidence="2">Uncharacterized protein</fullName>
    </submittedName>
</protein>
<dbReference type="AlphaFoldDB" id="A0AAW2FES7"/>